<comment type="similarity">
    <text evidence="1">Belongs to the UPF0749 family.</text>
</comment>
<feature type="transmembrane region" description="Helical" evidence="3">
    <location>
        <begin position="6"/>
        <end position="23"/>
    </location>
</feature>
<feature type="coiled-coil region" evidence="2">
    <location>
        <begin position="39"/>
        <end position="73"/>
    </location>
</feature>
<proteinExistence type="inferred from homology"/>
<dbReference type="Proteomes" id="UP000183508">
    <property type="component" value="Unassembled WGS sequence"/>
</dbReference>
<reference evidence="5" key="1">
    <citation type="submission" date="2016-10" db="EMBL/GenBank/DDBJ databases">
        <authorList>
            <person name="Varghese N."/>
        </authorList>
    </citation>
    <scope>NUCLEOTIDE SEQUENCE [LARGE SCALE GENOMIC DNA]</scope>
    <source>
        <strain evidence="5">DSM 17980</strain>
    </source>
</reference>
<protein>
    <submittedName>
        <fullName evidence="4">Uncharacterized conserved protein YlxW, UPF0749 family</fullName>
    </submittedName>
</protein>
<dbReference type="Gene3D" id="3.30.70.1880">
    <property type="entry name" value="Protein of unknown function DUF881"/>
    <property type="match status" value="1"/>
</dbReference>
<keyword evidence="3" id="KW-0812">Transmembrane</keyword>
<dbReference type="EMBL" id="FPBV01000004">
    <property type="protein sequence ID" value="SFU57625.1"/>
    <property type="molecule type" value="Genomic_DNA"/>
</dbReference>
<dbReference type="PANTHER" id="PTHR37313">
    <property type="entry name" value="UPF0749 PROTEIN RV1825"/>
    <property type="match status" value="1"/>
</dbReference>
<dbReference type="InterPro" id="IPR010273">
    <property type="entry name" value="DUF881"/>
</dbReference>
<name>A0A1I7HA62_9BACL</name>
<evidence type="ECO:0000256" key="3">
    <source>
        <dbReference type="SAM" id="Phobius"/>
    </source>
</evidence>
<evidence type="ECO:0000313" key="5">
    <source>
        <dbReference type="Proteomes" id="UP000183508"/>
    </source>
</evidence>
<sequence length="246" mass="26565">MQKRGFLWSLTGISTVVGFMLTVQISSRPQGASAPISSYVDLRTEIQAQMQENRILTDEIAKQRAQLVQFEAAQGRQSDLLKALQQDKQNVDREAGLTPVSGPGITITIQFDPNLPYYDKTAGLFDEIADQEIGLIVNQLFANGATAIAINGQRLVTTSSIRLVSSLGGPASLQVNTVPIVPPYVINAVGDVDRMMAVLTLNNVQAELATMQEDCIITPHRDQKGVTVPGYVGRLPGTWAKEVSGS</sequence>
<keyword evidence="3" id="KW-0472">Membrane</keyword>
<organism evidence="4 5">
    <name type="scientific">Alicyclobacillus macrosporangiidus</name>
    <dbReference type="NCBI Taxonomy" id="392015"/>
    <lineage>
        <taxon>Bacteria</taxon>
        <taxon>Bacillati</taxon>
        <taxon>Bacillota</taxon>
        <taxon>Bacilli</taxon>
        <taxon>Bacillales</taxon>
        <taxon>Alicyclobacillaceae</taxon>
        <taxon>Alicyclobacillus</taxon>
    </lineage>
</organism>
<gene>
    <name evidence="4" type="ORF">SAMN05421543_10475</name>
</gene>
<accession>A0A1I7HA62</accession>
<dbReference type="RefSeq" id="WP_245783845.1">
    <property type="nucleotide sequence ID" value="NZ_FPBV01000004.1"/>
</dbReference>
<keyword evidence="3" id="KW-1133">Transmembrane helix</keyword>
<dbReference type="AlphaFoldDB" id="A0A1I7HA62"/>
<dbReference type="eggNOG" id="COG3879">
    <property type="taxonomic scope" value="Bacteria"/>
</dbReference>
<keyword evidence="5" id="KW-1185">Reference proteome</keyword>
<evidence type="ECO:0000256" key="1">
    <source>
        <dbReference type="ARBA" id="ARBA00009108"/>
    </source>
</evidence>
<evidence type="ECO:0000256" key="2">
    <source>
        <dbReference type="SAM" id="Coils"/>
    </source>
</evidence>
<dbReference type="STRING" id="392015.SAMN05421543_10475"/>
<dbReference type="Pfam" id="PF05949">
    <property type="entry name" value="DUF881"/>
    <property type="match status" value="1"/>
</dbReference>
<evidence type="ECO:0000313" key="4">
    <source>
        <dbReference type="EMBL" id="SFU57625.1"/>
    </source>
</evidence>
<keyword evidence="2" id="KW-0175">Coiled coil</keyword>
<dbReference type="PANTHER" id="PTHR37313:SF2">
    <property type="entry name" value="UPF0749 PROTEIN YLXX"/>
    <property type="match status" value="1"/>
</dbReference>